<dbReference type="AlphaFoldDB" id="A0ABD3V0Y8"/>
<accession>A0ABD3V0Y8</accession>
<comment type="caution">
    <text evidence="1">Lacks conserved residue(s) required for the propagation of feature annotation.</text>
</comment>
<dbReference type="InterPro" id="IPR000742">
    <property type="entry name" value="EGF"/>
</dbReference>
<evidence type="ECO:0000313" key="5">
    <source>
        <dbReference type="Proteomes" id="UP001634394"/>
    </source>
</evidence>
<keyword evidence="1" id="KW-1015">Disulfide bond</keyword>
<evidence type="ECO:0000313" key="4">
    <source>
        <dbReference type="EMBL" id="KAL3855294.1"/>
    </source>
</evidence>
<evidence type="ECO:0000259" key="3">
    <source>
        <dbReference type="PROSITE" id="PS50026"/>
    </source>
</evidence>
<keyword evidence="1" id="KW-0245">EGF-like domain</keyword>
<feature type="domain" description="EGF-like" evidence="3">
    <location>
        <begin position="82"/>
        <end position="125"/>
    </location>
</feature>
<keyword evidence="5" id="KW-1185">Reference proteome</keyword>
<evidence type="ECO:0000256" key="1">
    <source>
        <dbReference type="PROSITE-ProRule" id="PRU00076"/>
    </source>
</evidence>
<sequence length="173" mass="19789">EGSVKAEYRVNIYGFQIHNVTELLVGIKTNVIDRLANLTKKRYRQRNGIQNQIDTNGPCEFLVNPCGFGYECKRKENTGVCVDKCYSHPPPCTSGGSCYVDYKDNKTKCRCQDTDEYHYSGDRCEVQNRKVQAFSLTAKDYAIMAGSSAGAIMVILIIFFMIRILRKRYRKNK</sequence>
<keyword evidence="2" id="KW-0472">Membrane</keyword>
<feature type="transmembrane region" description="Helical" evidence="2">
    <location>
        <begin position="141"/>
        <end position="165"/>
    </location>
</feature>
<feature type="non-terminal residue" evidence="4">
    <location>
        <position position="173"/>
    </location>
</feature>
<dbReference type="Proteomes" id="UP001634394">
    <property type="component" value="Unassembled WGS sequence"/>
</dbReference>
<feature type="disulfide bond" evidence="1">
    <location>
        <begin position="92"/>
        <end position="109"/>
    </location>
</feature>
<name>A0ABD3V0Y8_SINWO</name>
<comment type="caution">
    <text evidence="4">The sequence shown here is derived from an EMBL/GenBank/DDBJ whole genome shotgun (WGS) entry which is preliminary data.</text>
</comment>
<reference evidence="4 5" key="1">
    <citation type="submission" date="2024-11" db="EMBL/GenBank/DDBJ databases">
        <title>Chromosome-level genome assembly of the freshwater bivalve Anodonta woodiana.</title>
        <authorList>
            <person name="Chen X."/>
        </authorList>
    </citation>
    <scope>NUCLEOTIDE SEQUENCE [LARGE SCALE GENOMIC DNA]</scope>
    <source>
        <strain evidence="4">MN2024</strain>
        <tissue evidence="4">Gills</tissue>
    </source>
</reference>
<dbReference type="EMBL" id="JBJQND010000014">
    <property type="protein sequence ID" value="KAL3855294.1"/>
    <property type="molecule type" value="Genomic_DNA"/>
</dbReference>
<proteinExistence type="predicted"/>
<gene>
    <name evidence="4" type="ORF">ACJMK2_014510</name>
</gene>
<feature type="non-terminal residue" evidence="4">
    <location>
        <position position="1"/>
    </location>
</feature>
<evidence type="ECO:0000256" key="2">
    <source>
        <dbReference type="SAM" id="Phobius"/>
    </source>
</evidence>
<protein>
    <recommendedName>
        <fullName evidence="3">EGF-like domain-containing protein</fullName>
    </recommendedName>
</protein>
<organism evidence="4 5">
    <name type="scientific">Sinanodonta woodiana</name>
    <name type="common">Chinese pond mussel</name>
    <name type="synonym">Anodonta woodiana</name>
    <dbReference type="NCBI Taxonomy" id="1069815"/>
    <lineage>
        <taxon>Eukaryota</taxon>
        <taxon>Metazoa</taxon>
        <taxon>Spiralia</taxon>
        <taxon>Lophotrochozoa</taxon>
        <taxon>Mollusca</taxon>
        <taxon>Bivalvia</taxon>
        <taxon>Autobranchia</taxon>
        <taxon>Heteroconchia</taxon>
        <taxon>Palaeoheterodonta</taxon>
        <taxon>Unionida</taxon>
        <taxon>Unionoidea</taxon>
        <taxon>Unionidae</taxon>
        <taxon>Unioninae</taxon>
        <taxon>Sinanodonta</taxon>
    </lineage>
</organism>
<keyword evidence="2" id="KW-0812">Transmembrane</keyword>
<keyword evidence="2" id="KW-1133">Transmembrane helix</keyword>
<dbReference type="PROSITE" id="PS50026">
    <property type="entry name" value="EGF_3"/>
    <property type="match status" value="1"/>
</dbReference>